<comment type="caution">
    <text evidence="2">The sequence shown here is derived from an EMBL/GenBank/DDBJ whole genome shotgun (WGS) entry which is preliminary data.</text>
</comment>
<dbReference type="OrthoDB" id="6114029at2759"/>
<evidence type="ECO:0000313" key="3">
    <source>
        <dbReference type="Proteomes" id="UP000494256"/>
    </source>
</evidence>
<evidence type="ECO:0000313" key="2">
    <source>
        <dbReference type="EMBL" id="CAB3254330.1"/>
    </source>
</evidence>
<protein>
    <submittedName>
        <fullName evidence="2">Uncharacterized protein</fullName>
    </submittedName>
</protein>
<organism evidence="2 3">
    <name type="scientific">Arctia plantaginis</name>
    <name type="common">Wood tiger moth</name>
    <name type="synonym">Phalaena plantaginis</name>
    <dbReference type="NCBI Taxonomy" id="874455"/>
    <lineage>
        <taxon>Eukaryota</taxon>
        <taxon>Metazoa</taxon>
        <taxon>Ecdysozoa</taxon>
        <taxon>Arthropoda</taxon>
        <taxon>Hexapoda</taxon>
        <taxon>Insecta</taxon>
        <taxon>Pterygota</taxon>
        <taxon>Neoptera</taxon>
        <taxon>Endopterygota</taxon>
        <taxon>Lepidoptera</taxon>
        <taxon>Glossata</taxon>
        <taxon>Ditrysia</taxon>
        <taxon>Noctuoidea</taxon>
        <taxon>Erebidae</taxon>
        <taxon>Arctiinae</taxon>
        <taxon>Arctia</taxon>
    </lineage>
</organism>
<reference evidence="2 3" key="1">
    <citation type="submission" date="2020-04" db="EMBL/GenBank/DDBJ databases">
        <authorList>
            <person name="Wallbank WR R."/>
            <person name="Pardo Diaz C."/>
            <person name="Kozak K."/>
            <person name="Martin S."/>
            <person name="Jiggins C."/>
            <person name="Moest M."/>
            <person name="Warren A I."/>
            <person name="Byers J.R.P. K."/>
            <person name="Montejo-Kovacevich G."/>
            <person name="Yen C E."/>
        </authorList>
    </citation>
    <scope>NUCLEOTIDE SEQUENCE [LARGE SCALE GENOMIC DNA]</scope>
</reference>
<sequence>MIASSALEGGEAAPAEAGEADARRVARKGRTRPRGVRRVGGAGNGPRDSSVPLGAEPPGGPPVGRRAWGPPRRARSPPARPPPRRARSPPLAKRRFVVAQEYDHVARGRGQLAEGRPLQGDDGDGLGGARSPGRARPFVPRLRRRSLRALLVARHPKRAPGP</sequence>
<proteinExistence type="predicted"/>
<gene>
    <name evidence="2" type="ORF">APLA_LOCUS14651</name>
</gene>
<evidence type="ECO:0000256" key="1">
    <source>
        <dbReference type="SAM" id="MobiDB-lite"/>
    </source>
</evidence>
<feature type="compositionally biased region" description="Basic residues" evidence="1">
    <location>
        <begin position="25"/>
        <end position="37"/>
    </location>
</feature>
<dbReference type="Proteomes" id="UP000494256">
    <property type="component" value="Unassembled WGS sequence"/>
</dbReference>
<feature type="compositionally biased region" description="Low complexity" evidence="1">
    <location>
        <begin position="1"/>
        <end position="17"/>
    </location>
</feature>
<feature type="region of interest" description="Disordered" evidence="1">
    <location>
        <begin position="1"/>
        <end position="141"/>
    </location>
</feature>
<dbReference type="AlphaFoldDB" id="A0A8S1B5T1"/>
<dbReference type="EMBL" id="CADEBD010000422">
    <property type="protein sequence ID" value="CAB3254330.1"/>
    <property type="molecule type" value="Genomic_DNA"/>
</dbReference>
<feature type="compositionally biased region" description="Basic residues" evidence="1">
    <location>
        <begin position="82"/>
        <end position="96"/>
    </location>
</feature>
<accession>A0A8S1B5T1</accession>
<name>A0A8S1B5T1_ARCPL</name>